<reference evidence="1 2" key="1">
    <citation type="submission" date="2021-05" db="EMBL/GenBank/DDBJ databases">
        <title>Molecular characterization for Shewanella algae harboring chromosomal blaOXA-55-like strains isolated from clinical and environment sample.</title>
        <authorList>
            <person name="Ohama Y."/>
            <person name="Aoki K."/>
            <person name="Harada S."/>
            <person name="Moriya K."/>
            <person name="Ishii Y."/>
            <person name="Tateda K."/>
        </authorList>
    </citation>
    <scope>NUCLEOTIDE SEQUENCE [LARGE SCALE GENOMIC DNA]</scope>
    <source>
        <strain evidence="1 2">MBTL60-118</strain>
    </source>
</reference>
<name>A0ABQ4NVH5_SHECO</name>
<evidence type="ECO:0000313" key="1">
    <source>
        <dbReference type="EMBL" id="GIU36771.1"/>
    </source>
</evidence>
<accession>A0ABQ4NVH5</accession>
<dbReference type="Proteomes" id="UP000773469">
    <property type="component" value="Unassembled WGS sequence"/>
</dbReference>
<gene>
    <name evidence="1" type="ORF">TUM3794_06400</name>
</gene>
<sequence>MFHSLPLLLFLSVNVDRIDSRVIALSQRLFRLLFLVVISSDDAKASLFSDELTCR</sequence>
<dbReference type="EMBL" id="BPEU01000004">
    <property type="protein sequence ID" value="GIU36771.1"/>
    <property type="molecule type" value="Genomic_DNA"/>
</dbReference>
<protein>
    <submittedName>
        <fullName evidence="1">Uncharacterized protein</fullName>
    </submittedName>
</protein>
<comment type="caution">
    <text evidence="1">The sequence shown here is derived from an EMBL/GenBank/DDBJ whole genome shotgun (WGS) entry which is preliminary data.</text>
</comment>
<organism evidence="1 2">
    <name type="scientific">Shewanella colwelliana</name>
    <name type="common">Alteromonas colwelliana</name>
    <dbReference type="NCBI Taxonomy" id="23"/>
    <lineage>
        <taxon>Bacteria</taxon>
        <taxon>Pseudomonadati</taxon>
        <taxon>Pseudomonadota</taxon>
        <taxon>Gammaproteobacteria</taxon>
        <taxon>Alteromonadales</taxon>
        <taxon>Shewanellaceae</taxon>
        <taxon>Shewanella</taxon>
    </lineage>
</organism>
<keyword evidence="2" id="KW-1185">Reference proteome</keyword>
<proteinExistence type="predicted"/>
<evidence type="ECO:0000313" key="2">
    <source>
        <dbReference type="Proteomes" id="UP000773469"/>
    </source>
</evidence>